<accession>A0A7K0D451</accession>
<feature type="compositionally biased region" description="Pro residues" evidence="1">
    <location>
        <begin position="53"/>
        <end position="64"/>
    </location>
</feature>
<feature type="compositionally biased region" description="Polar residues" evidence="1">
    <location>
        <begin position="68"/>
        <end position="83"/>
    </location>
</feature>
<reference evidence="2 3" key="1">
    <citation type="submission" date="2019-10" db="EMBL/GenBank/DDBJ databases">
        <title>Nocardia macrotermitis sp. nov. and Nocardia aurantia sp. nov., isolated from the gut of fungus growing-termite Macrotermes natalensis.</title>
        <authorList>
            <person name="Benndorf R."/>
            <person name="Schwitalla J."/>
            <person name="Martin K."/>
            <person name="De Beer W."/>
            <person name="Kaster A.-K."/>
            <person name="Vollmers J."/>
            <person name="Poulsen M."/>
            <person name="Beemelmanns C."/>
        </authorList>
    </citation>
    <scope>NUCLEOTIDE SEQUENCE [LARGE SCALE GENOMIC DNA]</scope>
    <source>
        <strain evidence="2 3">RB20</strain>
    </source>
</reference>
<sequence>MSSCPSRSKPEPAQRIPLHLEGRSGFRMSSDHAELTRATEPRRPDSATFPRLAPTPQPSTPARPAPRNSWNRPTTPWTASPRNPVSVPRTRCAATSTPCCTPPRTPIAGRGSSADNPTPVSTCRSVWFPFRIPTPTTDPERRAILPSISAAQVHRARQRAGITAGRAVAGAMLRSLRTRVLSRNRLRRCGIHRSDTTPPPMPRRRGRFADAARADLAVHGNPFAGKRFNPEWYRAERNHEESR</sequence>
<proteinExistence type="predicted"/>
<protein>
    <submittedName>
        <fullName evidence="2">Uncharacterized protein</fullName>
    </submittedName>
</protein>
<feature type="compositionally biased region" description="Basic and acidic residues" evidence="1">
    <location>
        <begin position="8"/>
        <end position="45"/>
    </location>
</feature>
<evidence type="ECO:0000313" key="2">
    <source>
        <dbReference type="EMBL" id="MQY20499.1"/>
    </source>
</evidence>
<gene>
    <name evidence="2" type="ORF">NRB20_36040</name>
</gene>
<evidence type="ECO:0000256" key="1">
    <source>
        <dbReference type="SAM" id="MobiDB-lite"/>
    </source>
</evidence>
<organism evidence="2 3">
    <name type="scientific">Nocardia macrotermitis</name>
    <dbReference type="NCBI Taxonomy" id="2585198"/>
    <lineage>
        <taxon>Bacteria</taxon>
        <taxon>Bacillati</taxon>
        <taxon>Actinomycetota</taxon>
        <taxon>Actinomycetes</taxon>
        <taxon>Mycobacteriales</taxon>
        <taxon>Nocardiaceae</taxon>
        <taxon>Nocardia</taxon>
    </lineage>
</organism>
<feature type="region of interest" description="Disordered" evidence="1">
    <location>
        <begin position="1"/>
        <end position="96"/>
    </location>
</feature>
<comment type="caution">
    <text evidence="2">The sequence shown here is derived from an EMBL/GenBank/DDBJ whole genome shotgun (WGS) entry which is preliminary data.</text>
</comment>
<name>A0A7K0D451_9NOCA</name>
<dbReference type="Proteomes" id="UP000438448">
    <property type="component" value="Unassembled WGS sequence"/>
</dbReference>
<dbReference type="AlphaFoldDB" id="A0A7K0D451"/>
<keyword evidence="3" id="KW-1185">Reference proteome</keyword>
<evidence type="ECO:0000313" key="3">
    <source>
        <dbReference type="Proteomes" id="UP000438448"/>
    </source>
</evidence>
<dbReference type="EMBL" id="WEGK01000007">
    <property type="protein sequence ID" value="MQY20499.1"/>
    <property type="molecule type" value="Genomic_DNA"/>
</dbReference>